<gene>
    <name evidence="2" type="ORF">EXZ61_20475</name>
</gene>
<dbReference type="KEGG" id="rhg:EXZ61_20475"/>
<dbReference type="AlphaFoldDB" id="A0A515EUQ7"/>
<protein>
    <submittedName>
        <fullName evidence="2">Uncharacterized protein</fullName>
    </submittedName>
</protein>
<sequence>MNRVLKALLLCVAGGQLVACSPTYNWRTVSLKQLSMNLPCKPDRAERPVQLAGQTMVMSMAGCETGGAIFAVSHVQVNAVTQTRKVLEAWQIESLANLRAQVSAATPISQLPSPPGNGLVPELNMTVRGQSPAGEPLQANLRWFVRGAEVYHVAVYAATIEPAVLEALTAELQWK</sequence>
<reference evidence="3" key="2">
    <citation type="journal article" date="2020" name="Int. J. Syst. Evol. Microbiol.">
        <title>Genomic insights into a novel species Rhodoferax aquaticus sp. nov., isolated from freshwater.</title>
        <authorList>
            <person name="Li T."/>
            <person name="Zhuo Y."/>
            <person name="Jin C.Z."/>
            <person name="Wu X."/>
            <person name="Ko S.R."/>
            <person name="Jin F.J."/>
            <person name="Ahn C.Y."/>
            <person name="Oh H.M."/>
            <person name="Lee H.G."/>
            <person name="Jin L."/>
        </authorList>
    </citation>
    <scope>NUCLEOTIDE SEQUENCE [LARGE SCALE GENOMIC DNA]</scope>
    <source>
        <strain evidence="3">Gr-4</strain>
    </source>
</reference>
<accession>A0A515EUQ7</accession>
<feature type="chain" id="PRO_5022066160" evidence="1">
    <location>
        <begin position="20"/>
        <end position="175"/>
    </location>
</feature>
<evidence type="ECO:0000313" key="2">
    <source>
        <dbReference type="EMBL" id="QDL56339.1"/>
    </source>
</evidence>
<evidence type="ECO:0000256" key="1">
    <source>
        <dbReference type="SAM" id="SignalP"/>
    </source>
</evidence>
<dbReference type="EMBL" id="CP036282">
    <property type="protein sequence ID" value="QDL56339.1"/>
    <property type="molecule type" value="Genomic_DNA"/>
</dbReference>
<proteinExistence type="predicted"/>
<name>A0A515EUQ7_9BURK</name>
<organism evidence="2 3">
    <name type="scientific">Rhodoferax aquaticus</name>
    <dbReference type="NCBI Taxonomy" id="2527691"/>
    <lineage>
        <taxon>Bacteria</taxon>
        <taxon>Pseudomonadati</taxon>
        <taxon>Pseudomonadota</taxon>
        <taxon>Betaproteobacteria</taxon>
        <taxon>Burkholderiales</taxon>
        <taxon>Comamonadaceae</taxon>
        <taxon>Rhodoferax</taxon>
    </lineage>
</organism>
<keyword evidence="3" id="KW-1185">Reference proteome</keyword>
<dbReference type="RefSeq" id="WP_142813778.1">
    <property type="nucleotide sequence ID" value="NZ_CP036282.1"/>
</dbReference>
<dbReference type="Proteomes" id="UP000317365">
    <property type="component" value="Chromosome"/>
</dbReference>
<feature type="signal peptide" evidence="1">
    <location>
        <begin position="1"/>
        <end position="19"/>
    </location>
</feature>
<keyword evidence="1" id="KW-0732">Signal</keyword>
<reference evidence="3" key="1">
    <citation type="submission" date="2019-02" db="EMBL/GenBank/DDBJ databases">
        <title>Complete genome sequence of Rhodoferax sp. Gr-4.</title>
        <authorList>
            <person name="Jin L."/>
        </authorList>
    </citation>
    <scope>NUCLEOTIDE SEQUENCE [LARGE SCALE GENOMIC DNA]</scope>
    <source>
        <strain evidence="3">Gr-4</strain>
    </source>
</reference>
<evidence type="ECO:0000313" key="3">
    <source>
        <dbReference type="Proteomes" id="UP000317365"/>
    </source>
</evidence>